<dbReference type="InterPro" id="IPR036737">
    <property type="entry name" value="OmpA-like_sf"/>
</dbReference>
<name>A0ABZ0HW12_9HYPH</name>
<dbReference type="NCBIfam" id="TIGR03349">
    <property type="entry name" value="IV_VI_DotU"/>
    <property type="match status" value="1"/>
</dbReference>
<dbReference type="InterPro" id="IPR038522">
    <property type="entry name" value="T4/T6SS_DotU_sf"/>
</dbReference>
<evidence type="ECO:0000256" key="2">
    <source>
        <dbReference type="SAM" id="MobiDB-lite"/>
    </source>
</evidence>
<dbReference type="RefSeq" id="WP_407341068.1">
    <property type="nucleotide sequence ID" value="NZ_CP136862.1"/>
</dbReference>
<feature type="transmembrane region" description="Helical" evidence="3">
    <location>
        <begin position="122"/>
        <end position="144"/>
    </location>
</feature>
<accession>A0ABZ0HW12</accession>
<dbReference type="PANTHER" id="PTHR30329">
    <property type="entry name" value="STATOR ELEMENT OF FLAGELLAR MOTOR COMPLEX"/>
    <property type="match status" value="1"/>
</dbReference>
<evidence type="ECO:0000313" key="5">
    <source>
        <dbReference type="EMBL" id="WOJ91477.1"/>
    </source>
</evidence>
<keyword evidence="3" id="KW-1133">Transmembrane helix</keyword>
<evidence type="ECO:0000313" key="6">
    <source>
        <dbReference type="Proteomes" id="UP001626536"/>
    </source>
</evidence>
<dbReference type="Proteomes" id="UP001626536">
    <property type="component" value="Chromosome"/>
</dbReference>
<proteinExistence type="predicted"/>
<evidence type="ECO:0000259" key="4">
    <source>
        <dbReference type="PROSITE" id="PS51123"/>
    </source>
</evidence>
<dbReference type="InterPro" id="IPR050330">
    <property type="entry name" value="Bact_OuterMem_StrucFunc"/>
</dbReference>
<feature type="domain" description="OmpA-like" evidence="4">
    <location>
        <begin position="210"/>
        <end position="330"/>
    </location>
</feature>
<keyword evidence="1 3" id="KW-0472">Membrane</keyword>
<dbReference type="SUPFAM" id="SSF103088">
    <property type="entry name" value="OmpA-like"/>
    <property type="match status" value="1"/>
</dbReference>
<dbReference type="InterPro" id="IPR017732">
    <property type="entry name" value="T4/T6SS_DotU"/>
</dbReference>
<dbReference type="Pfam" id="PF00691">
    <property type="entry name" value="OmpA"/>
    <property type="match status" value="1"/>
</dbReference>
<keyword evidence="6" id="KW-1185">Reference proteome</keyword>
<dbReference type="PANTHER" id="PTHR30329:SF19">
    <property type="entry name" value="OUTER MEMBRANE PROTEIN, OMPA FAMILY"/>
    <property type="match status" value="1"/>
</dbReference>
<dbReference type="Pfam" id="PF09850">
    <property type="entry name" value="DotU"/>
    <property type="match status" value="1"/>
</dbReference>
<dbReference type="Gene3D" id="3.30.1330.60">
    <property type="entry name" value="OmpA-like domain"/>
    <property type="match status" value="1"/>
</dbReference>
<evidence type="ECO:0000256" key="3">
    <source>
        <dbReference type="SAM" id="Phobius"/>
    </source>
</evidence>
<sequence length="330" mass="35594">MLCATADEVLANLPGAGRDSAPQPGLVTRFFGEGNGGRRLLDEFDRLKARPKAHSQLLELFHACLALGFQDADRALPEGATTLQDIRRGLYELLRKATPAPPRHLSPHWEGRSRAARSAAPFWAAASLMALLLFGVFIGLRIALAHRAEAAAQAMISLNPLTPVSISRKAAVAPPLAPSPTPAQSSQLEHVRTVLEPQIASGSLSVERTANQIVFQIPDQVLFQPGTATIRDEVRPLMIYIALALDDDKGAIKVAGHSDDRPGANARFASNFELSLERAKTVGALLKQSLLNPERVEIEGKGADAPIASNDTAEGRDRNRRIEIIMPRSE</sequence>
<keyword evidence="3" id="KW-0812">Transmembrane</keyword>
<evidence type="ECO:0000256" key="1">
    <source>
        <dbReference type="PROSITE-ProRule" id="PRU00473"/>
    </source>
</evidence>
<protein>
    <submittedName>
        <fullName evidence="5">Type IVB secretion system protein IcmH/DotU</fullName>
    </submittedName>
</protein>
<dbReference type="CDD" id="cd07185">
    <property type="entry name" value="OmpA_C-like"/>
    <property type="match status" value="1"/>
</dbReference>
<reference evidence="5 6" key="1">
    <citation type="submission" date="2023-10" db="EMBL/GenBank/DDBJ databases">
        <title>Novel methanotroph of the genus Methylocapsa from a subarctic wetland.</title>
        <authorList>
            <person name="Belova S.E."/>
            <person name="Oshkin I.Y."/>
            <person name="Miroshnikov K."/>
            <person name="Dedysh S.N."/>
        </authorList>
    </citation>
    <scope>NUCLEOTIDE SEQUENCE [LARGE SCALE GENOMIC DNA]</scope>
    <source>
        <strain evidence="5 6">RX1</strain>
    </source>
</reference>
<organism evidence="5 6">
    <name type="scientific">Methylocapsa polymorpha</name>
    <dbReference type="NCBI Taxonomy" id="3080828"/>
    <lineage>
        <taxon>Bacteria</taxon>
        <taxon>Pseudomonadati</taxon>
        <taxon>Pseudomonadota</taxon>
        <taxon>Alphaproteobacteria</taxon>
        <taxon>Hyphomicrobiales</taxon>
        <taxon>Beijerinckiaceae</taxon>
        <taxon>Methylocapsa</taxon>
    </lineage>
</organism>
<dbReference type="EMBL" id="CP136862">
    <property type="protein sequence ID" value="WOJ91477.1"/>
    <property type="molecule type" value="Genomic_DNA"/>
</dbReference>
<dbReference type="InterPro" id="IPR006665">
    <property type="entry name" value="OmpA-like"/>
</dbReference>
<gene>
    <name evidence="5" type="primary">icmH</name>
    <name evidence="5" type="ORF">RZS28_07430</name>
</gene>
<feature type="compositionally biased region" description="Basic and acidic residues" evidence="2">
    <location>
        <begin position="313"/>
        <end position="330"/>
    </location>
</feature>
<dbReference type="Gene3D" id="1.25.40.590">
    <property type="entry name" value="Type IV / VI secretion system, DotU"/>
    <property type="match status" value="1"/>
</dbReference>
<dbReference type="NCBIfam" id="NF038228">
    <property type="entry name" value="IcmH_DotU_IVB"/>
    <property type="match status" value="1"/>
</dbReference>
<feature type="region of interest" description="Disordered" evidence="2">
    <location>
        <begin position="302"/>
        <end position="330"/>
    </location>
</feature>
<dbReference type="PROSITE" id="PS51123">
    <property type="entry name" value="OMPA_2"/>
    <property type="match status" value="1"/>
</dbReference>